<dbReference type="STRING" id="1445510.YC6258_01289"/>
<dbReference type="Proteomes" id="UP000032266">
    <property type="component" value="Chromosome"/>
</dbReference>
<dbReference type="SUPFAM" id="SSF88874">
    <property type="entry name" value="Receptor-binding domain of short tail fibre protein gp12"/>
    <property type="match status" value="1"/>
</dbReference>
<organism evidence="2 3">
    <name type="scientific">Gynuella sunshinyii YC6258</name>
    <dbReference type="NCBI Taxonomy" id="1445510"/>
    <lineage>
        <taxon>Bacteria</taxon>
        <taxon>Pseudomonadati</taxon>
        <taxon>Pseudomonadota</taxon>
        <taxon>Gammaproteobacteria</taxon>
        <taxon>Oceanospirillales</taxon>
        <taxon>Saccharospirillaceae</taxon>
        <taxon>Gynuella</taxon>
    </lineage>
</organism>
<evidence type="ECO:0000313" key="3">
    <source>
        <dbReference type="Proteomes" id="UP000032266"/>
    </source>
</evidence>
<keyword evidence="3" id="KW-1185">Reference proteome</keyword>
<dbReference type="HOGENOM" id="CLU_087872_1_1_6"/>
<dbReference type="AlphaFoldDB" id="A0A0C5VFK6"/>
<dbReference type="EMBL" id="CP007142">
    <property type="protein sequence ID" value="AJQ93337.1"/>
    <property type="molecule type" value="Genomic_DNA"/>
</dbReference>
<gene>
    <name evidence="2" type="ORF">YC6258_01289</name>
</gene>
<feature type="domain" description="Phage tail collar" evidence="1">
    <location>
        <begin position="7"/>
        <end position="63"/>
    </location>
</feature>
<evidence type="ECO:0000259" key="1">
    <source>
        <dbReference type="Pfam" id="PF07484"/>
    </source>
</evidence>
<name>A0A0C5VFK6_9GAMM</name>
<dbReference type="OrthoDB" id="9810174at2"/>
<dbReference type="InterPro" id="IPR011083">
    <property type="entry name" value="Phage_tail_collar_dom"/>
</dbReference>
<dbReference type="Pfam" id="PF07484">
    <property type="entry name" value="Collar"/>
    <property type="match status" value="1"/>
</dbReference>
<protein>
    <submittedName>
        <fullName evidence="2">Microcystin-dependent protein</fullName>
    </submittedName>
</protein>
<dbReference type="PATRIC" id="fig|1445510.3.peg.1255"/>
<reference evidence="2 3" key="1">
    <citation type="submission" date="2014-01" db="EMBL/GenBank/DDBJ databases">
        <title>Full genme sequencing of cellulolytic bacterium Gynuella sunshinyii YC6258T gen. nov., sp. nov.</title>
        <authorList>
            <person name="Khan H."/>
            <person name="Chung E.J."/>
            <person name="Chung Y.R."/>
        </authorList>
    </citation>
    <scope>NUCLEOTIDE SEQUENCE [LARGE SCALE GENOMIC DNA]</scope>
    <source>
        <strain evidence="2 3">YC6258</strain>
    </source>
</reference>
<accession>A0A0C5VFK6</accession>
<dbReference type="InterPro" id="IPR037053">
    <property type="entry name" value="Phage_tail_collar_dom_sf"/>
</dbReference>
<evidence type="ECO:0000313" key="2">
    <source>
        <dbReference type="EMBL" id="AJQ93337.1"/>
    </source>
</evidence>
<dbReference type="KEGG" id="gsn:YC6258_01289"/>
<sequence>MAEPFLGEIKLWAIGYAPVGWANCDGQVMDVSQNGALASLLGFHFGGNGTTTFALPDMRGRTPLNYPNTSGISLGTKGGIDAVLLDNSEMPRHTHLLQGNNSQGVNFTPVRPGTVKIDPQMFALVGNSVPYYTQDLNSVTSLSPATVGLAGQNIAHDNNQPSVVLRFTIALTGYYPSRN</sequence>
<dbReference type="RefSeq" id="WP_044616164.1">
    <property type="nucleotide sequence ID" value="NZ_CP007142.1"/>
</dbReference>
<dbReference type="Gene3D" id="3.90.1340.10">
    <property type="entry name" value="Phage tail collar domain"/>
    <property type="match status" value="1"/>
</dbReference>
<proteinExistence type="predicted"/>